<dbReference type="HAMAP" id="MF_00009">
    <property type="entry name" value="Endoribonucl_YbeY"/>
    <property type="match status" value="1"/>
</dbReference>
<dbReference type="Proteomes" id="UP000626370">
    <property type="component" value="Unassembled WGS sequence"/>
</dbReference>
<evidence type="ECO:0000256" key="1">
    <source>
        <dbReference type="ARBA" id="ARBA00010875"/>
    </source>
</evidence>
<feature type="binding site" evidence="8">
    <location>
        <position position="112"/>
    </location>
    <ligand>
        <name>Zn(2+)</name>
        <dbReference type="ChEBI" id="CHEBI:29105"/>
        <note>catalytic</note>
    </ligand>
</feature>
<dbReference type="RefSeq" id="WP_189377396.1">
    <property type="nucleotide sequence ID" value="NZ_BNAH01000004.1"/>
</dbReference>
<keyword evidence="3 8" id="KW-0540">Nuclease</keyword>
<comment type="similarity">
    <text evidence="1 8">Belongs to the endoribonuclease YbeY family.</text>
</comment>
<comment type="function">
    <text evidence="8">Single strand-specific metallo-endoribonuclease involved in late-stage 70S ribosome quality control and in maturation of the 3' terminus of the 16S rRNA.</text>
</comment>
<dbReference type="InterPro" id="IPR002036">
    <property type="entry name" value="YbeY"/>
</dbReference>
<accession>A0ABQ3IIS2</accession>
<keyword evidence="8" id="KW-0963">Cytoplasm</keyword>
<reference evidence="10" key="1">
    <citation type="journal article" date="2019" name="Int. J. Syst. Evol. Microbiol.">
        <title>The Global Catalogue of Microorganisms (GCM) 10K type strain sequencing project: providing services to taxonomists for standard genome sequencing and annotation.</title>
        <authorList>
            <consortium name="The Broad Institute Genomics Platform"/>
            <consortium name="The Broad Institute Genome Sequencing Center for Infectious Disease"/>
            <person name="Wu L."/>
            <person name="Ma J."/>
        </authorList>
    </citation>
    <scope>NUCLEOTIDE SEQUENCE [LARGE SCALE GENOMIC DNA]</scope>
    <source>
        <strain evidence="10">CGMCC 1.15922</strain>
    </source>
</reference>
<dbReference type="InterPro" id="IPR020549">
    <property type="entry name" value="YbeY_CS"/>
</dbReference>
<dbReference type="PANTHER" id="PTHR46986">
    <property type="entry name" value="ENDORIBONUCLEASE YBEY, CHLOROPLASTIC"/>
    <property type="match status" value="1"/>
</dbReference>
<feature type="binding site" evidence="8">
    <location>
        <position position="116"/>
    </location>
    <ligand>
        <name>Zn(2+)</name>
        <dbReference type="ChEBI" id="CHEBI:29105"/>
        <note>catalytic</note>
    </ligand>
</feature>
<evidence type="ECO:0000256" key="3">
    <source>
        <dbReference type="ARBA" id="ARBA00022722"/>
    </source>
</evidence>
<dbReference type="NCBIfam" id="TIGR00043">
    <property type="entry name" value="rRNA maturation RNase YbeY"/>
    <property type="match status" value="1"/>
</dbReference>
<dbReference type="EMBL" id="BNAH01000004">
    <property type="protein sequence ID" value="GHE85048.1"/>
    <property type="molecule type" value="Genomic_DNA"/>
</dbReference>
<keyword evidence="4 8" id="KW-0479">Metal-binding</keyword>
<organism evidence="9 10">
    <name type="scientific">Thalassotalea profundi</name>
    <dbReference type="NCBI Taxonomy" id="2036687"/>
    <lineage>
        <taxon>Bacteria</taxon>
        <taxon>Pseudomonadati</taxon>
        <taxon>Pseudomonadota</taxon>
        <taxon>Gammaproteobacteria</taxon>
        <taxon>Alteromonadales</taxon>
        <taxon>Colwelliaceae</taxon>
        <taxon>Thalassotalea</taxon>
    </lineage>
</organism>
<dbReference type="PANTHER" id="PTHR46986:SF1">
    <property type="entry name" value="ENDORIBONUCLEASE YBEY, CHLOROPLASTIC"/>
    <property type="match status" value="1"/>
</dbReference>
<dbReference type="InterPro" id="IPR023091">
    <property type="entry name" value="MetalPrtase_cat_dom_sf_prd"/>
</dbReference>
<evidence type="ECO:0000256" key="7">
    <source>
        <dbReference type="ARBA" id="ARBA00022833"/>
    </source>
</evidence>
<evidence type="ECO:0000256" key="4">
    <source>
        <dbReference type="ARBA" id="ARBA00022723"/>
    </source>
</evidence>
<keyword evidence="10" id="KW-1185">Reference proteome</keyword>
<gene>
    <name evidence="8 9" type="primary">ybeY</name>
    <name evidence="9" type="ORF">GCM10011501_12470</name>
</gene>
<keyword evidence="2 8" id="KW-0690">Ribosome biogenesis</keyword>
<feature type="binding site" evidence="8">
    <location>
        <position position="122"/>
    </location>
    <ligand>
        <name>Zn(2+)</name>
        <dbReference type="ChEBI" id="CHEBI:29105"/>
        <note>catalytic</note>
    </ligand>
</feature>
<keyword evidence="7 8" id="KW-0862">Zinc</keyword>
<evidence type="ECO:0000256" key="2">
    <source>
        <dbReference type="ARBA" id="ARBA00022517"/>
    </source>
</evidence>
<evidence type="ECO:0000256" key="6">
    <source>
        <dbReference type="ARBA" id="ARBA00022801"/>
    </source>
</evidence>
<keyword evidence="8" id="KW-0698">rRNA processing</keyword>
<comment type="caution">
    <text evidence="9">The sequence shown here is derived from an EMBL/GenBank/DDBJ whole genome shotgun (WGS) entry which is preliminary data.</text>
</comment>
<evidence type="ECO:0000313" key="9">
    <source>
        <dbReference type="EMBL" id="GHE85048.1"/>
    </source>
</evidence>
<proteinExistence type="inferred from homology"/>
<protein>
    <recommendedName>
        <fullName evidence="8">Endoribonuclease YbeY</fullName>
        <ecNumber evidence="8">3.1.-.-</ecNumber>
    </recommendedName>
</protein>
<sequence>MSIDLDVQIASDTLDLPSKNELLTWVSCALTQYNKAFELTIRIVDIEESQQLNSQYRQKDKPTNVLSFPFEVPEGIELNLLGDLVICADIVKQEAMEQNKNLKDHWAHLVIHGCLHLLGYDHITDSEAEEMESLEVSLLSQLNINDPYAI</sequence>
<comment type="subcellular location">
    <subcellularLocation>
        <location evidence="8">Cytoplasm</location>
    </subcellularLocation>
</comment>
<dbReference type="PROSITE" id="PS01306">
    <property type="entry name" value="UPF0054"/>
    <property type="match status" value="1"/>
</dbReference>
<name>A0ABQ3IIS2_9GAMM</name>
<evidence type="ECO:0000256" key="5">
    <source>
        <dbReference type="ARBA" id="ARBA00022759"/>
    </source>
</evidence>
<keyword evidence="5 8" id="KW-0255">Endonuclease</keyword>
<keyword evidence="6 8" id="KW-0378">Hydrolase</keyword>
<dbReference type="Pfam" id="PF02130">
    <property type="entry name" value="YbeY"/>
    <property type="match status" value="1"/>
</dbReference>
<evidence type="ECO:0000313" key="10">
    <source>
        <dbReference type="Proteomes" id="UP000626370"/>
    </source>
</evidence>
<dbReference type="Gene3D" id="3.40.390.30">
    <property type="entry name" value="Metalloproteases ('zincins'), catalytic domain"/>
    <property type="match status" value="1"/>
</dbReference>
<evidence type="ECO:0000256" key="8">
    <source>
        <dbReference type="HAMAP-Rule" id="MF_00009"/>
    </source>
</evidence>
<dbReference type="EC" id="3.1.-.-" evidence="8"/>
<comment type="cofactor">
    <cofactor evidence="8">
        <name>Zn(2+)</name>
        <dbReference type="ChEBI" id="CHEBI:29105"/>
    </cofactor>
    <text evidence="8">Binds 1 zinc ion.</text>
</comment>
<dbReference type="SUPFAM" id="SSF55486">
    <property type="entry name" value="Metalloproteases ('zincins'), catalytic domain"/>
    <property type="match status" value="1"/>
</dbReference>